<keyword evidence="1" id="KW-1133">Transmembrane helix</keyword>
<dbReference type="Proteomes" id="UP000001661">
    <property type="component" value="Chromosome"/>
</dbReference>
<keyword evidence="1" id="KW-0812">Transmembrane</keyword>
<evidence type="ECO:0000313" key="2">
    <source>
        <dbReference type="EMBL" id="ADL13034.1"/>
    </source>
</evidence>
<keyword evidence="1" id="KW-0472">Membrane</keyword>
<organism evidence="2 3">
    <name type="scientific">Acetohalobium arabaticum (strain ATCC 49924 / DSM 5501 / Z-7288)</name>
    <dbReference type="NCBI Taxonomy" id="574087"/>
    <lineage>
        <taxon>Bacteria</taxon>
        <taxon>Bacillati</taxon>
        <taxon>Bacillota</taxon>
        <taxon>Clostridia</taxon>
        <taxon>Halanaerobiales</taxon>
        <taxon>Halobacteroidaceae</taxon>
        <taxon>Acetohalobium</taxon>
    </lineage>
</organism>
<evidence type="ECO:0000256" key="1">
    <source>
        <dbReference type="SAM" id="Phobius"/>
    </source>
</evidence>
<feature type="transmembrane region" description="Helical" evidence="1">
    <location>
        <begin position="34"/>
        <end position="56"/>
    </location>
</feature>
<keyword evidence="3" id="KW-1185">Reference proteome</keyword>
<gene>
    <name evidence="2" type="ordered locus">Acear_1527</name>
</gene>
<proteinExistence type="predicted"/>
<dbReference type="KEGG" id="aar:Acear_1527"/>
<dbReference type="EMBL" id="CP002105">
    <property type="protein sequence ID" value="ADL13034.1"/>
    <property type="molecule type" value="Genomic_DNA"/>
</dbReference>
<accession>D9QR93</accession>
<protein>
    <submittedName>
        <fullName evidence="2">Uncharacterized protein</fullName>
    </submittedName>
</protein>
<dbReference type="HOGENOM" id="CLU_1280869_0_0_9"/>
<dbReference type="RefSeq" id="WP_013278479.1">
    <property type="nucleotide sequence ID" value="NC_014378.1"/>
</dbReference>
<name>D9QR93_ACEAZ</name>
<reference evidence="2 3" key="1">
    <citation type="journal article" date="2010" name="Stand. Genomic Sci.">
        <title>Complete genome sequence of Acetohalobium arabaticum type strain (Z-7288).</title>
        <authorList>
            <person name="Sikorski J."/>
            <person name="Lapidus A."/>
            <person name="Chertkov O."/>
            <person name="Lucas S."/>
            <person name="Copeland A."/>
            <person name="Glavina Del Rio T."/>
            <person name="Nolan M."/>
            <person name="Tice H."/>
            <person name="Cheng J.F."/>
            <person name="Han C."/>
            <person name="Brambilla E."/>
            <person name="Pitluck S."/>
            <person name="Liolios K."/>
            <person name="Ivanova N."/>
            <person name="Mavromatis K."/>
            <person name="Mikhailova N."/>
            <person name="Pati A."/>
            <person name="Bruce D."/>
            <person name="Detter C."/>
            <person name="Tapia R."/>
            <person name="Goodwin L."/>
            <person name="Chen A."/>
            <person name="Palaniappan K."/>
            <person name="Land M."/>
            <person name="Hauser L."/>
            <person name="Chang Y.J."/>
            <person name="Jeffries C.D."/>
            <person name="Rohde M."/>
            <person name="Goker M."/>
            <person name="Spring S."/>
            <person name="Woyke T."/>
            <person name="Bristow J."/>
            <person name="Eisen J.A."/>
            <person name="Markowitz V."/>
            <person name="Hugenholtz P."/>
            <person name="Kyrpides N.C."/>
            <person name="Klenk H.P."/>
        </authorList>
    </citation>
    <scope>NUCLEOTIDE SEQUENCE [LARGE SCALE GENOMIC DNA]</scope>
    <source>
        <strain evidence="3">ATCC 49924 / DSM 5501 / Z-7288</strain>
    </source>
</reference>
<dbReference type="OrthoDB" id="2111543at2"/>
<dbReference type="AlphaFoldDB" id="D9QR93"/>
<sequence>MEIIILLVILMGLGIVEFSTLKAILLRVVQFGNKYSGFLSLLTSLILAYATWRYVVMGRKTLDFMRESFKKEYEEDIKFMFIQKPKEEIVDEFVTNEQLIKGDLEDDALTVNEDETYLYINIFNSGRRLVSHIQLIYQVRIINPWEEALVENEEIKTVIPVTIQPNDYISFPLVQVLNLPQVEIVIESLRSFNGLGKEQLLNSPQRKLEYKNKNS</sequence>
<evidence type="ECO:0000313" key="3">
    <source>
        <dbReference type="Proteomes" id="UP000001661"/>
    </source>
</evidence>